<dbReference type="InterPro" id="IPR006015">
    <property type="entry name" value="Universal_stress_UspA"/>
</dbReference>
<dbReference type="InterPro" id="IPR006016">
    <property type="entry name" value="UspA"/>
</dbReference>
<proteinExistence type="inferred from homology"/>
<dbReference type="PRINTS" id="PR01438">
    <property type="entry name" value="UNVRSLSTRESS"/>
</dbReference>
<protein>
    <submittedName>
        <fullName evidence="3">Universal stress protein</fullName>
    </submittedName>
</protein>
<evidence type="ECO:0000259" key="2">
    <source>
        <dbReference type="Pfam" id="PF00582"/>
    </source>
</evidence>
<evidence type="ECO:0000313" key="3">
    <source>
        <dbReference type="EMBL" id="TDC19832.1"/>
    </source>
</evidence>
<dbReference type="RefSeq" id="WP_131936530.1">
    <property type="nucleotide sequence ID" value="NZ_BAAAMX010000069.1"/>
</dbReference>
<dbReference type="AlphaFoldDB" id="A0A4R4PEW2"/>
<dbReference type="SUPFAM" id="SSF52402">
    <property type="entry name" value="Adenine nucleotide alpha hydrolases-like"/>
    <property type="match status" value="2"/>
</dbReference>
<dbReference type="PANTHER" id="PTHR46268">
    <property type="entry name" value="STRESS RESPONSE PROTEIN NHAX"/>
    <property type="match status" value="1"/>
</dbReference>
<feature type="domain" description="UspA" evidence="2">
    <location>
        <begin position="2"/>
        <end position="139"/>
    </location>
</feature>
<organism evidence="3 4">
    <name type="scientific">Actinomadura bangladeshensis</name>
    <dbReference type="NCBI Taxonomy" id="453573"/>
    <lineage>
        <taxon>Bacteria</taxon>
        <taxon>Bacillati</taxon>
        <taxon>Actinomycetota</taxon>
        <taxon>Actinomycetes</taxon>
        <taxon>Streptosporangiales</taxon>
        <taxon>Thermomonosporaceae</taxon>
        <taxon>Actinomadura</taxon>
    </lineage>
</organism>
<gene>
    <name evidence="3" type="ORF">E1284_02395</name>
</gene>
<dbReference type="OrthoDB" id="9816117at2"/>
<name>A0A4R4PEW2_9ACTN</name>
<dbReference type="PANTHER" id="PTHR46268:SF6">
    <property type="entry name" value="UNIVERSAL STRESS PROTEIN UP12"/>
    <property type="match status" value="1"/>
</dbReference>
<feature type="domain" description="UspA" evidence="2">
    <location>
        <begin position="149"/>
        <end position="285"/>
    </location>
</feature>
<keyword evidence="4" id="KW-1185">Reference proteome</keyword>
<sequence length="288" mass="29438">MNKIIVGADGSEPSLLAIDWAAAEAGRRGAPLHVVYVVAPWLFDVPDDPGAAQVREQMLRDGQAIVDAAAARARDRVPGLEVTGEQTGGQPAKVLIERTRDALMLVTGPRGAGGLTGLVLGSVAMQVAAHVPCPAVIVRGAGTSGHGEIAVGVDGSPAGADAIGFAFEEAAVRGVRLRALLAWTHPASTGPGAMLPPVYDRGILAADEERLLTESLAGWRAKYPDVEVAAEAVRGRAAHVLAEASAHADLLVVGSRGRGGFTGLLLGSVGQAMLLRAHCPVAIVPGRP</sequence>
<dbReference type="Gene3D" id="3.40.50.620">
    <property type="entry name" value="HUPs"/>
    <property type="match status" value="2"/>
</dbReference>
<dbReference type="Pfam" id="PF00582">
    <property type="entry name" value="Usp"/>
    <property type="match status" value="2"/>
</dbReference>
<comment type="caution">
    <text evidence="3">The sequence shown here is derived from an EMBL/GenBank/DDBJ whole genome shotgun (WGS) entry which is preliminary data.</text>
</comment>
<evidence type="ECO:0000313" key="4">
    <source>
        <dbReference type="Proteomes" id="UP000295431"/>
    </source>
</evidence>
<dbReference type="InterPro" id="IPR014729">
    <property type="entry name" value="Rossmann-like_a/b/a_fold"/>
</dbReference>
<evidence type="ECO:0000256" key="1">
    <source>
        <dbReference type="ARBA" id="ARBA00008791"/>
    </source>
</evidence>
<dbReference type="EMBL" id="SMJW01000005">
    <property type="protein sequence ID" value="TDC19832.1"/>
    <property type="molecule type" value="Genomic_DNA"/>
</dbReference>
<comment type="similarity">
    <text evidence="1">Belongs to the universal stress protein A family.</text>
</comment>
<reference evidence="3 4" key="1">
    <citation type="submission" date="2019-03" db="EMBL/GenBank/DDBJ databases">
        <title>Draft genome sequences of novel Actinobacteria.</title>
        <authorList>
            <person name="Sahin N."/>
            <person name="Ay H."/>
            <person name="Saygin H."/>
        </authorList>
    </citation>
    <scope>NUCLEOTIDE SEQUENCE [LARGE SCALE GENOMIC DNA]</scope>
    <source>
        <strain evidence="3 4">DSM 45347</strain>
    </source>
</reference>
<dbReference type="Proteomes" id="UP000295431">
    <property type="component" value="Unassembled WGS sequence"/>
</dbReference>
<accession>A0A4R4PEW2</accession>